<evidence type="ECO:0000256" key="1">
    <source>
        <dbReference type="SAM" id="MobiDB-lite"/>
    </source>
</evidence>
<accession>A0A6L2K396</accession>
<proteinExistence type="predicted"/>
<sequence length="492" mass="56003">MANLDFCDQHNMVTFLKKPQGSTYFHQIVDFLNSTHIKYALTENPIIYVSLIRQFWQTASSCTSEDGKIEITATIDERLKSVTEASIRRHLKLEDYNGPIKQGEGSTVPVESHPTPAGDPTISQPPIKSPSRVPSMPHDSPFPGGHTPRKDEYDLEDPSKQERKIAQIDEDERITLVQMVTTAGAEISTACPEDKTAKISDDSDDITLAETLIEIRRSAIKPQKIKGVAFRDVEETPGPIRPLPSIDPKDKEFDEIQARMDADHELATRLTHEEQEQFTIKERESYAEKEELRAILDIVPRDDIAINVESLATKYPIVDWKTHILTENMMYDQIIRGGESFKNYKIFSKMLDDFDRQDVIDLYRLVQESMFSLGVAIFIPDPLLKWSLSILMHPFAEKTSTVVTNSKGHNEVNKVGKILEIHRALASGVINADEVTRQSDRPGNYNRRNGCTEMLQSRNTMIVVELIGLCWQHPQVWCLGFWNDYEDVSYIL</sequence>
<reference evidence="2" key="1">
    <citation type="journal article" date="2019" name="Sci. Rep.">
        <title>Draft genome of Tanacetum cinerariifolium, the natural source of mosquito coil.</title>
        <authorList>
            <person name="Yamashiro T."/>
            <person name="Shiraishi A."/>
            <person name="Satake H."/>
            <person name="Nakayama K."/>
        </authorList>
    </citation>
    <scope>NUCLEOTIDE SEQUENCE</scope>
</reference>
<evidence type="ECO:0008006" key="3">
    <source>
        <dbReference type="Google" id="ProtNLM"/>
    </source>
</evidence>
<comment type="caution">
    <text evidence="2">The sequence shown here is derived from an EMBL/GenBank/DDBJ whole genome shotgun (WGS) entry which is preliminary data.</text>
</comment>
<dbReference type="AlphaFoldDB" id="A0A6L2K396"/>
<gene>
    <name evidence="2" type="ORF">Tci_014493</name>
</gene>
<feature type="compositionally biased region" description="Basic and acidic residues" evidence="1">
    <location>
        <begin position="148"/>
        <end position="167"/>
    </location>
</feature>
<organism evidence="2">
    <name type="scientific">Tanacetum cinerariifolium</name>
    <name type="common">Dalmatian daisy</name>
    <name type="synonym">Chrysanthemum cinerariifolium</name>
    <dbReference type="NCBI Taxonomy" id="118510"/>
    <lineage>
        <taxon>Eukaryota</taxon>
        <taxon>Viridiplantae</taxon>
        <taxon>Streptophyta</taxon>
        <taxon>Embryophyta</taxon>
        <taxon>Tracheophyta</taxon>
        <taxon>Spermatophyta</taxon>
        <taxon>Magnoliopsida</taxon>
        <taxon>eudicotyledons</taxon>
        <taxon>Gunneridae</taxon>
        <taxon>Pentapetalae</taxon>
        <taxon>asterids</taxon>
        <taxon>campanulids</taxon>
        <taxon>Asterales</taxon>
        <taxon>Asteraceae</taxon>
        <taxon>Asteroideae</taxon>
        <taxon>Anthemideae</taxon>
        <taxon>Anthemidinae</taxon>
        <taxon>Tanacetum</taxon>
    </lineage>
</organism>
<name>A0A6L2K396_TANCI</name>
<protein>
    <recommendedName>
        <fullName evidence="3">Xylulose kinase-1</fullName>
    </recommendedName>
</protein>
<dbReference type="EMBL" id="BKCJ010001580">
    <property type="protein sequence ID" value="GEU42515.1"/>
    <property type="molecule type" value="Genomic_DNA"/>
</dbReference>
<evidence type="ECO:0000313" key="2">
    <source>
        <dbReference type="EMBL" id="GEU42515.1"/>
    </source>
</evidence>
<feature type="region of interest" description="Disordered" evidence="1">
    <location>
        <begin position="96"/>
        <end position="169"/>
    </location>
</feature>